<gene>
    <name evidence="1" type="ORF">METZ01_LOCUS200230</name>
</gene>
<evidence type="ECO:0000313" key="1">
    <source>
        <dbReference type="EMBL" id="SVB47376.1"/>
    </source>
</evidence>
<organism evidence="1">
    <name type="scientific">marine metagenome</name>
    <dbReference type="NCBI Taxonomy" id="408172"/>
    <lineage>
        <taxon>unclassified sequences</taxon>
        <taxon>metagenomes</taxon>
        <taxon>ecological metagenomes</taxon>
    </lineage>
</organism>
<protein>
    <submittedName>
        <fullName evidence="1">Uncharacterized protein</fullName>
    </submittedName>
</protein>
<accession>A0A382E9D2</accession>
<dbReference type="EMBL" id="UINC01043395">
    <property type="protein sequence ID" value="SVB47376.1"/>
    <property type="molecule type" value="Genomic_DNA"/>
</dbReference>
<feature type="non-terminal residue" evidence="1">
    <location>
        <position position="1"/>
    </location>
</feature>
<reference evidence="1" key="1">
    <citation type="submission" date="2018-05" db="EMBL/GenBank/DDBJ databases">
        <authorList>
            <person name="Lanie J.A."/>
            <person name="Ng W.-L."/>
            <person name="Kazmierczak K.M."/>
            <person name="Andrzejewski T.M."/>
            <person name="Davidsen T.M."/>
            <person name="Wayne K.J."/>
            <person name="Tettelin H."/>
            <person name="Glass J.I."/>
            <person name="Rusch D."/>
            <person name="Podicherti R."/>
            <person name="Tsui H.-C.T."/>
            <person name="Winkler M.E."/>
        </authorList>
    </citation>
    <scope>NUCLEOTIDE SEQUENCE</scope>
</reference>
<dbReference type="AlphaFoldDB" id="A0A382E9D2"/>
<name>A0A382E9D2_9ZZZZ</name>
<sequence>VLVNGTTYRVSFPFELLGQLRNVSNYHKVKQVFILVARCGGGACAN</sequence>
<proteinExistence type="predicted"/>